<dbReference type="EMBL" id="JBFRYC010000015">
    <property type="protein sequence ID" value="MEX1663384.1"/>
    <property type="molecule type" value="Genomic_DNA"/>
</dbReference>
<feature type="domain" description="Hedgehog/Intein (Hint)" evidence="1">
    <location>
        <begin position="73"/>
        <end position="215"/>
    </location>
</feature>
<accession>A0ABV3TRI9</accession>
<dbReference type="RefSeq" id="WP_368392926.1">
    <property type="nucleotide sequence ID" value="NZ_JBFRYC010000015.1"/>
</dbReference>
<evidence type="ECO:0000313" key="2">
    <source>
        <dbReference type="EMBL" id="MEX1663384.1"/>
    </source>
</evidence>
<dbReference type="SUPFAM" id="SSF51294">
    <property type="entry name" value="Hedgehog/intein (Hint) domain"/>
    <property type="match status" value="1"/>
</dbReference>
<dbReference type="Pfam" id="PF13403">
    <property type="entry name" value="Hint_2"/>
    <property type="match status" value="1"/>
</dbReference>
<gene>
    <name evidence="2" type="ORF">AB4874_17395</name>
</gene>
<dbReference type="Gene3D" id="2.170.16.10">
    <property type="entry name" value="Hedgehog/Intein (Hint) domain"/>
    <property type="match status" value="1"/>
</dbReference>
<name>A0ABV3TRI9_9RHOB</name>
<keyword evidence="3" id="KW-1185">Reference proteome</keyword>
<reference evidence="2 3" key="1">
    <citation type="journal article" date="2011" name="Int. J. Syst. Evol. Microbiol.">
        <title>Zhongshania antarctica gen. nov., sp. nov. and Zhongshania guokunii sp. nov., gammaproteobacteria respectively isolated from coastal attached (fast) ice and surface seawater of the Antarctic.</title>
        <authorList>
            <person name="Li H.J."/>
            <person name="Zhang X.Y."/>
            <person name="Chen C.X."/>
            <person name="Zhang Y.J."/>
            <person name="Gao Z.M."/>
            <person name="Yu Y."/>
            <person name="Chen X.L."/>
            <person name="Chen B."/>
            <person name="Zhang Y.Z."/>
        </authorList>
    </citation>
    <scope>NUCLEOTIDE SEQUENCE [LARGE SCALE GENOMIC DNA]</scope>
    <source>
        <strain evidence="2 3">15-R06ZXC-3</strain>
    </source>
</reference>
<evidence type="ECO:0000259" key="1">
    <source>
        <dbReference type="Pfam" id="PF13403"/>
    </source>
</evidence>
<dbReference type="InterPro" id="IPR036844">
    <property type="entry name" value="Hint_dom_sf"/>
</dbReference>
<dbReference type="Proteomes" id="UP001557465">
    <property type="component" value="Unassembled WGS sequence"/>
</dbReference>
<sequence>MAAAELRMSLMANISGVAPFLSSVFAEHGPNSAQILRLEFSDYDERNGLLRGYDAKGQLLYSGEIAQVISALPCFTQDARITTQAGEVAVADLRAGQRVVTRDNGLQELRWIGVRRFDWHMLGLNPLLRPVRLAANALGIDLPETEITVSPNHRLLSNVPALGVTGEQLVKARDLVGLDGVTQCACSEVTYFQLLFDHHELVLANGIWSESFRPTANNVAALSAQSRADLMAVLPGVFDGDDYAPVRPDASTLPLVRHDHS</sequence>
<evidence type="ECO:0000313" key="3">
    <source>
        <dbReference type="Proteomes" id="UP001557465"/>
    </source>
</evidence>
<proteinExistence type="predicted"/>
<comment type="caution">
    <text evidence="2">The sequence shown here is derived from an EMBL/GenBank/DDBJ whole genome shotgun (WGS) entry which is preliminary data.</text>
</comment>
<protein>
    <submittedName>
        <fullName evidence="2">Hint domain-containing protein</fullName>
    </submittedName>
</protein>
<organism evidence="2 3">
    <name type="scientific">Thioclava arctica</name>
    <dbReference type="NCBI Taxonomy" id="3238301"/>
    <lineage>
        <taxon>Bacteria</taxon>
        <taxon>Pseudomonadati</taxon>
        <taxon>Pseudomonadota</taxon>
        <taxon>Alphaproteobacteria</taxon>
        <taxon>Rhodobacterales</taxon>
        <taxon>Paracoccaceae</taxon>
        <taxon>Thioclava</taxon>
    </lineage>
</organism>
<dbReference type="InterPro" id="IPR028992">
    <property type="entry name" value="Hedgehog/Intein_dom"/>
</dbReference>